<protein>
    <submittedName>
        <fullName evidence="5">ADP-ribosylglycohydrolase</fullName>
    </submittedName>
</protein>
<feature type="binding site" evidence="3">
    <location>
        <position position="419"/>
    </location>
    <ligand>
        <name>Mg(2+)</name>
        <dbReference type="ChEBI" id="CHEBI:18420"/>
        <label>1</label>
    </ligand>
</feature>
<dbReference type="PANTHER" id="PTHR16222">
    <property type="entry name" value="ADP-RIBOSYLGLYCOHYDROLASE"/>
    <property type="match status" value="1"/>
</dbReference>
<feature type="region of interest" description="Disordered" evidence="4">
    <location>
        <begin position="343"/>
        <end position="368"/>
    </location>
</feature>
<comment type="similarity">
    <text evidence="1">Belongs to the ADP-ribosylglycohydrolase family.</text>
</comment>
<proteinExistence type="inferred from homology"/>
<evidence type="ECO:0000256" key="3">
    <source>
        <dbReference type="PIRSR" id="PIRSR605502-1"/>
    </source>
</evidence>
<evidence type="ECO:0000256" key="2">
    <source>
        <dbReference type="ARBA" id="ARBA00022801"/>
    </source>
</evidence>
<keyword evidence="3" id="KW-0460">Magnesium</keyword>
<comment type="caution">
    <text evidence="5">The sequence shown here is derived from an EMBL/GenBank/DDBJ whole genome shotgun (WGS) entry which is preliminary data.</text>
</comment>
<sequence length="727" mass="78151">MDDGLAAQGELTPNERKTLQAWRDIKSRPSLLPMSWFEEVDKQVGMVFGGDRNDPLRWPRRQYQVLGRVMGMLVGGALGDSLGTTAEAEGITTAGALLAALRFRSWRSPNLASLLNAVEIATRALADHGRGTDLDAALLARARESDLVGPLGCAIAAVPAALVSITSSDADAFRRASSLAGLLSEHPDECASAGVFAVALVRGLIGHKLTLEQLVELLLEQLRTEHFELRRRLSHLAAAGEDVAELEMLAQLGGGHSELEVISRALYLGDRKTGGWAEMLHAFAGGSPSHNAQVSGLLSGARHGAEAFPLLWRRKLEQAPQLESVAEAFVSEFGPDEVSLVPSSKVVSGGTTAQSTDRARAEQQPPTPHERFMGSMLAGAVGDALGYAIEFDDIGTIRQTHGEAGLRAPVLRDGVSRISDDTQMMLFTLEGLIRAHVARRMNPVDNDPVPEVQHAYQRWFHTQNQPWPQAGGPYAQRLPQPDGWLITNPGLFTRRAPGSTCMSALARFAQTHQHATVQQPINDSKGCGGVMRAAPVAAWSGDPAEVFYAAVGTAALTHSHPSGYLSAGVLAVIVHQLIRDVPLAESVRLARELLLRWRGHEEQLAVLDRAVELAQRGPVAPEELKDTLGQGWVGEEALAIGLYAVLATDNLRDALLLSVNHSGDSDSTGIVAGNIGGALYGTRAIPQEWLGTLELREVVETLAKDALAEFSPNPPNDQAWLRRYPAW</sequence>
<keyword evidence="6" id="KW-1185">Reference proteome</keyword>
<keyword evidence="3" id="KW-0479">Metal-binding</keyword>
<dbReference type="AlphaFoldDB" id="A0A853AEW8"/>
<dbReference type="SUPFAM" id="SSF101478">
    <property type="entry name" value="ADP-ribosylglycohydrolase"/>
    <property type="match status" value="2"/>
</dbReference>
<dbReference type="RefSeq" id="WP_179718340.1">
    <property type="nucleotide sequence ID" value="NZ_BAABFH010000001.1"/>
</dbReference>
<feature type="binding site" evidence="3">
    <location>
        <position position="664"/>
    </location>
    <ligand>
        <name>Mg(2+)</name>
        <dbReference type="ChEBI" id="CHEBI:18420"/>
        <label>1</label>
    </ligand>
</feature>
<feature type="binding site" evidence="3">
    <location>
        <position position="420"/>
    </location>
    <ligand>
        <name>Mg(2+)</name>
        <dbReference type="ChEBI" id="CHEBI:18420"/>
        <label>1</label>
    </ligand>
</feature>
<feature type="binding site" evidence="3">
    <location>
        <position position="667"/>
    </location>
    <ligand>
        <name>Mg(2+)</name>
        <dbReference type="ChEBI" id="CHEBI:18420"/>
        <label>1</label>
    </ligand>
</feature>
<dbReference type="Proteomes" id="UP000587002">
    <property type="component" value="Unassembled WGS sequence"/>
</dbReference>
<accession>A0A853AEW8</accession>
<dbReference type="InterPro" id="IPR005502">
    <property type="entry name" value="Ribosyl_crysJ1"/>
</dbReference>
<evidence type="ECO:0000256" key="1">
    <source>
        <dbReference type="ARBA" id="ARBA00010702"/>
    </source>
</evidence>
<dbReference type="InterPro" id="IPR050792">
    <property type="entry name" value="ADP-ribosylglycohydrolase"/>
</dbReference>
<evidence type="ECO:0000256" key="4">
    <source>
        <dbReference type="SAM" id="MobiDB-lite"/>
    </source>
</evidence>
<evidence type="ECO:0000313" key="5">
    <source>
        <dbReference type="EMBL" id="NYI82498.1"/>
    </source>
</evidence>
<dbReference type="GO" id="GO:0046872">
    <property type="term" value="F:metal ion binding"/>
    <property type="evidence" value="ECO:0007669"/>
    <property type="project" value="UniProtKB-KW"/>
</dbReference>
<dbReference type="Gene3D" id="1.10.4080.10">
    <property type="entry name" value="ADP-ribosylation/Crystallin J1"/>
    <property type="match status" value="2"/>
</dbReference>
<dbReference type="Pfam" id="PF03747">
    <property type="entry name" value="ADP_ribosyl_GH"/>
    <property type="match status" value="2"/>
</dbReference>
<dbReference type="GO" id="GO:0016787">
    <property type="term" value="F:hydrolase activity"/>
    <property type="evidence" value="ECO:0007669"/>
    <property type="project" value="UniProtKB-KW"/>
</dbReference>
<reference evidence="5 6" key="1">
    <citation type="submission" date="2020-07" db="EMBL/GenBank/DDBJ databases">
        <title>Sequencing the genomes of 1000 actinobacteria strains.</title>
        <authorList>
            <person name="Klenk H.-P."/>
        </authorList>
    </citation>
    <scope>NUCLEOTIDE SEQUENCE [LARGE SCALE GENOMIC DNA]</scope>
    <source>
        <strain evidence="5 6">DSM 44065</strain>
    </source>
</reference>
<evidence type="ECO:0000313" key="6">
    <source>
        <dbReference type="Proteomes" id="UP000587002"/>
    </source>
</evidence>
<dbReference type="EMBL" id="JACCFJ010000001">
    <property type="protein sequence ID" value="NYI82498.1"/>
    <property type="molecule type" value="Genomic_DNA"/>
</dbReference>
<name>A0A853AEW8_9PSEU</name>
<keyword evidence="2 5" id="KW-0378">Hydrolase</keyword>
<feature type="binding site" evidence="3">
    <location>
        <position position="666"/>
    </location>
    <ligand>
        <name>Mg(2+)</name>
        <dbReference type="ChEBI" id="CHEBI:18420"/>
        <label>1</label>
    </ligand>
</feature>
<organism evidence="5 6">
    <name type="scientific">Saccharopolyspora hordei</name>
    <dbReference type="NCBI Taxonomy" id="1838"/>
    <lineage>
        <taxon>Bacteria</taxon>
        <taxon>Bacillati</taxon>
        <taxon>Actinomycetota</taxon>
        <taxon>Actinomycetes</taxon>
        <taxon>Pseudonocardiales</taxon>
        <taxon>Pseudonocardiaceae</taxon>
        <taxon>Saccharopolyspora</taxon>
    </lineage>
</organism>
<feature type="compositionally biased region" description="Polar residues" evidence="4">
    <location>
        <begin position="343"/>
        <end position="356"/>
    </location>
</feature>
<feature type="binding site" evidence="3">
    <location>
        <position position="421"/>
    </location>
    <ligand>
        <name>Mg(2+)</name>
        <dbReference type="ChEBI" id="CHEBI:18420"/>
        <label>1</label>
    </ligand>
</feature>
<comment type="cofactor">
    <cofactor evidence="3">
        <name>Mg(2+)</name>
        <dbReference type="ChEBI" id="CHEBI:18420"/>
    </cofactor>
    <text evidence="3">Binds 2 magnesium ions per subunit.</text>
</comment>
<gene>
    <name evidence="5" type="ORF">HNR68_001128</name>
</gene>
<dbReference type="PANTHER" id="PTHR16222:SF24">
    <property type="entry name" value="ADP-RIBOSYLHYDROLASE ARH3"/>
    <property type="match status" value="1"/>
</dbReference>
<dbReference type="InterPro" id="IPR036705">
    <property type="entry name" value="Ribosyl_crysJ1_sf"/>
</dbReference>